<sequence length="98" mass="11428">MEVKMLNVLMYQRPTGERKFVDIRNVYPDDAKWFNDNNIKVSMEPDATEGNYICYADYGDPENEAIEFSLGKNCEDTLHALRETTEHLLRKFHAANQP</sequence>
<proteinExistence type="predicted"/>
<organism evidence="1">
    <name type="scientific">Erwinia phage Fifi051</name>
    <dbReference type="NCBI Taxonomy" id="3238787"/>
    <lineage>
        <taxon>Viruses</taxon>
        <taxon>Duplodnaviria</taxon>
        <taxon>Heunggongvirae</taxon>
        <taxon>Uroviricota</taxon>
        <taxon>Caudoviricetes</taxon>
    </lineage>
</organism>
<accession>A0AB39ACK9</accession>
<evidence type="ECO:0000313" key="1">
    <source>
        <dbReference type="EMBL" id="XDG19189.1"/>
    </source>
</evidence>
<dbReference type="EMBL" id="PQ072212">
    <property type="protein sequence ID" value="XDG19189.1"/>
    <property type="molecule type" value="Genomic_DNA"/>
</dbReference>
<evidence type="ECO:0008006" key="2">
    <source>
        <dbReference type="Google" id="ProtNLM"/>
    </source>
</evidence>
<reference evidence="1" key="1">
    <citation type="submission" date="2024-07" db="EMBL/GenBank/DDBJ databases">
        <authorList>
            <person name="Grose E."/>
            <person name="Duffy M.E."/>
            <person name="Ewool L.M."/>
            <person name="Grose J.H."/>
        </authorList>
    </citation>
    <scope>NUCLEOTIDE SEQUENCE</scope>
</reference>
<name>A0AB39ACK9_9CAUD</name>
<protein>
    <recommendedName>
        <fullName evidence="2">Phage protein</fullName>
    </recommendedName>
</protein>